<keyword evidence="2" id="KW-1185">Reference proteome</keyword>
<dbReference type="AlphaFoldDB" id="A0A8X6I9D3"/>
<comment type="caution">
    <text evidence="1">The sequence shown here is derived from an EMBL/GenBank/DDBJ whole genome shotgun (WGS) entry which is preliminary data.</text>
</comment>
<dbReference type="Proteomes" id="UP000886998">
    <property type="component" value="Unassembled WGS sequence"/>
</dbReference>
<proteinExistence type="predicted"/>
<protein>
    <submittedName>
        <fullName evidence="1">Uncharacterized protein</fullName>
    </submittedName>
</protein>
<sequence>MILTVSEKLRDLQFRARSDDAKMAHLLSASGSDGYSEGMENELQWKQALSYDPVCPGMFTRRGKAPLGIGGKVLGSSDKNLFGRGEDGDDWNLFNEPGLPVSYRGAKEARRFYKTRIGWGRDRTGI</sequence>
<reference evidence="1" key="1">
    <citation type="submission" date="2020-08" db="EMBL/GenBank/DDBJ databases">
        <title>Multicomponent nature underlies the extraordinary mechanical properties of spider dragline silk.</title>
        <authorList>
            <person name="Kono N."/>
            <person name="Nakamura H."/>
            <person name="Mori M."/>
            <person name="Yoshida Y."/>
            <person name="Ohtoshi R."/>
            <person name="Malay A.D."/>
            <person name="Moran D.A.P."/>
            <person name="Tomita M."/>
            <person name="Numata K."/>
            <person name="Arakawa K."/>
        </authorList>
    </citation>
    <scope>NUCLEOTIDE SEQUENCE</scope>
</reference>
<accession>A0A8X6I9D3</accession>
<gene>
    <name evidence="1" type="ORF">TNIN_109671</name>
</gene>
<evidence type="ECO:0000313" key="1">
    <source>
        <dbReference type="EMBL" id="GFS35712.1"/>
    </source>
</evidence>
<organism evidence="1 2">
    <name type="scientific">Trichonephila inaurata madagascariensis</name>
    <dbReference type="NCBI Taxonomy" id="2747483"/>
    <lineage>
        <taxon>Eukaryota</taxon>
        <taxon>Metazoa</taxon>
        <taxon>Ecdysozoa</taxon>
        <taxon>Arthropoda</taxon>
        <taxon>Chelicerata</taxon>
        <taxon>Arachnida</taxon>
        <taxon>Araneae</taxon>
        <taxon>Araneomorphae</taxon>
        <taxon>Entelegynae</taxon>
        <taxon>Araneoidea</taxon>
        <taxon>Nephilidae</taxon>
        <taxon>Trichonephila</taxon>
        <taxon>Trichonephila inaurata</taxon>
    </lineage>
</organism>
<name>A0A8X6I9D3_9ARAC</name>
<evidence type="ECO:0000313" key="2">
    <source>
        <dbReference type="Proteomes" id="UP000886998"/>
    </source>
</evidence>
<dbReference type="EMBL" id="BMAV01024740">
    <property type="protein sequence ID" value="GFS35712.1"/>
    <property type="molecule type" value="Genomic_DNA"/>
</dbReference>